<evidence type="ECO:0000313" key="7">
    <source>
        <dbReference type="Proteomes" id="UP000316747"/>
    </source>
</evidence>
<dbReference type="InterPro" id="IPR017850">
    <property type="entry name" value="Alkaline_phosphatase_core_sf"/>
</dbReference>
<dbReference type="GO" id="GO:0046872">
    <property type="term" value="F:metal ion binding"/>
    <property type="evidence" value="ECO:0007669"/>
    <property type="project" value="UniProtKB-KW"/>
</dbReference>
<dbReference type="Pfam" id="PF00884">
    <property type="entry name" value="Sulfatase"/>
    <property type="match status" value="1"/>
</dbReference>
<name>A0A543HHT2_9MICO</name>
<dbReference type="PANTHER" id="PTHR42693">
    <property type="entry name" value="ARYLSULFATASE FAMILY MEMBER"/>
    <property type="match status" value="1"/>
</dbReference>
<evidence type="ECO:0000256" key="4">
    <source>
        <dbReference type="ARBA" id="ARBA00022837"/>
    </source>
</evidence>
<dbReference type="CDD" id="cd16025">
    <property type="entry name" value="PAS_like"/>
    <property type="match status" value="1"/>
</dbReference>
<dbReference type="AlphaFoldDB" id="A0A543HHT2"/>
<evidence type="ECO:0000313" key="6">
    <source>
        <dbReference type="EMBL" id="TQM57874.1"/>
    </source>
</evidence>
<keyword evidence="2" id="KW-0479">Metal-binding</keyword>
<sequence length="786" mass="86134">MVSDVPREVLPIPDRPVLGVTTYAATDPGTHFDPITRLRPPAGAPNVVVILLDDVGFGASSAFGGPVHMPTAERLAGGGLRYTRFHTTAMCAPTRAALLTGRNHHSVGFGSITETATAAPGYNTTRPNTKATVQETLRLNGYATAMFGKCHEVPQWESSPVGPFDRWPTGSGFEYFYGFVGGETNQYYPALHEGTSQVDPPRTPEEGYTLNEDLADHAIAWIRQNRALAPDQPFFIYYAPGATHAPHHVPAEWREKYEGVFDEGWDALRERTFAAQKHLGIVPPDAELTSRHDEIPAWVDMPEDLKPILRRQIENYAGFLEQTDHHVGRVIQALEDLGALDDTLVFYIIGDNGASGEGTINGSFNEYIMANGLADRETPEFLMERLDRWGSTDSYPLYAVGWAHALCTPYQWTKQVASHFGGSRNGTIVHWPTGITGKGETREQFAHVIDIAATVLEVAGLPQPTMVHGVTQAPLEGTSMTYTFNDPGAADRHTIQYFEMYGNRGIYHDGWIGSTRHRVPWEPLADLGSLDDDTWELYDTRTNWTQAQSRDLAAEQPEKLAELQRLFILEASKYNVFPLDGRLAERFNSEMAGRPEPVKGNRQTLYPGMGGLPQEGILNVKNKSYSVTAEVEIPEGGAQGVIVNQGGFSAGWTVYLKDGRLKFGYNLASLAYSYVEAADPVPAGTHQVRMESAYDGGGLAKGATITLFVDGIQVGQGRIEASIPIGFTADETSDVGKDTGSPVVPDYPAGFTFTGAVNWVLIETGDDDHSHLITPEQQMLFHLAQH</sequence>
<gene>
    <name evidence="6" type="ORF">FBY41_3210</name>
</gene>
<accession>A0A543HHT2</accession>
<dbReference type="InterPro" id="IPR024607">
    <property type="entry name" value="Sulfatase_CS"/>
</dbReference>
<dbReference type="Proteomes" id="UP000316747">
    <property type="component" value="Unassembled WGS sequence"/>
</dbReference>
<organism evidence="6 7">
    <name type="scientific">Humibacillus xanthopallidus</name>
    <dbReference type="NCBI Taxonomy" id="412689"/>
    <lineage>
        <taxon>Bacteria</taxon>
        <taxon>Bacillati</taxon>
        <taxon>Actinomycetota</taxon>
        <taxon>Actinomycetes</taxon>
        <taxon>Micrococcales</taxon>
        <taxon>Intrasporangiaceae</taxon>
        <taxon>Humibacillus</taxon>
    </lineage>
</organism>
<protein>
    <submittedName>
        <fullName evidence="6">Arylsulfatase</fullName>
    </submittedName>
</protein>
<evidence type="ECO:0000256" key="2">
    <source>
        <dbReference type="ARBA" id="ARBA00022723"/>
    </source>
</evidence>
<dbReference type="OrthoDB" id="9777306at2"/>
<proteinExistence type="inferred from homology"/>
<dbReference type="GO" id="GO:0016787">
    <property type="term" value="F:hydrolase activity"/>
    <property type="evidence" value="ECO:0007669"/>
    <property type="project" value="UniProtKB-KW"/>
</dbReference>
<dbReference type="EMBL" id="VFPM01000003">
    <property type="protein sequence ID" value="TQM57874.1"/>
    <property type="molecule type" value="Genomic_DNA"/>
</dbReference>
<dbReference type="PROSITE" id="PS00523">
    <property type="entry name" value="SULFATASE_1"/>
    <property type="match status" value="1"/>
</dbReference>
<dbReference type="SUPFAM" id="SSF53649">
    <property type="entry name" value="Alkaline phosphatase-like"/>
    <property type="match status" value="1"/>
</dbReference>
<evidence type="ECO:0000256" key="3">
    <source>
        <dbReference type="ARBA" id="ARBA00022801"/>
    </source>
</evidence>
<dbReference type="Gene3D" id="3.40.720.10">
    <property type="entry name" value="Alkaline Phosphatase, subunit A"/>
    <property type="match status" value="1"/>
</dbReference>
<dbReference type="PANTHER" id="PTHR42693:SF43">
    <property type="entry name" value="BLL2667 PROTEIN"/>
    <property type="match status" value="1"/>
</dbReference>
<evidence type="ECO:0000256" key="1">
    <source>
        <dbReference type="ARBA" id="ARBA00008779"/>
    </source>
</evidence>
<feature type="domain" description="Sulfatase N-terminal" evidence="5">
    <location>
        <begin position="45"/>
        <end position="460"/>
    </location>
</feature>
<comment type="similarity">
    <text evidence="1">Belongs to the sulfatase family.</text>
</comment>
<dbReference type="InterPro" id="IPR050738">
    <property type="entry name" value="Sulfatase"/>
</dbReference>
<keyword evidence="7" id="KW-1185">Reference proteome</keyword>
<keyword evidence="4" id="KW-0106">Calcium</keyword>
<dbReference type="InterPro" id="IPR000917">
    <property type="entry name" value="Sulfatase_N"/>
</dbReference>
<reference evidence="6 7" key="1">
    <citation type="submission" date="2019-06" db="EMBL/GenBank/DDBJ databases">
        <title>Genome sequencing of plant associated microbes to promote plant fitness in Sorghum bicolor and Oryza sativa.</title>
        <authorList>
            <person name="Coleman-Derr D."/>
        </authorList>
    </citation>
    <scope>NUCLEOTIDE SEQUENCE [LARGE SCALE GENOMIC DNA]</scope>
    <source>
        <strain evidence="6 7">KV-663</strain>
    </source>
</reference>
<dbReference type="RefSeq" id="WP_141845282.1">
    <property type="nucleotide sequence ID" value="NZ_VFPM01000003.1"/>
</dbReference>
<evidence type="ECO:0000259" key="5">
    <source>
        <dbReference type="Pfam" id="PF00884"/>
    </source>
</evidence>
<comment type="caution">
    <text evidence="6">The sequence shown here is derived from an EMBL/GenBank/DDBJ whole genome shotgun (WGS) entry which is preliminary data.</text>
</comment>
<dbReference type="Gene3D" id="3.30.1120.10">
    <property type="match status" value="1"/>
</dbReference>
<keyword evidence="3" id="KW-0378">Hydrolase</keyword>